<reference evidence="1 2" key="1">
    <citation type="submission" date="2013-02" db="EMBL/GenBank/DDBJ databases">
        <title>The Genome Sequence of Enterococcus phoeniculicola BAA-412.</title>
        <authorList>
            <consortium name="The Broad Institute Genome Sequencing Platform"/>
            <consortium name="The Broad Institute Genome Sequencing Center for Infectious Disease"/>
            <person name="Earl A.M."/>
            <person name="Gilmore M.S."/>
            <person name="Lebreton F."/>
            <person name="Walker B."/>
            <person name="Young S.K."/>
            <person name="Zeng Q."/>
            <person name="Gargeya S."/>
            <person name="Fitzgerald M."/>
            <person name="Haas B."/>
            <person name="Abouelleil A."/>
            <person name="Alvarado L."/>
            <person name="Arachchi H.M."/>
            <person name="Berlin A.M."/>
            <person name="Chapman S.B."/>
            <person name="Dewar J."/>
            <person name="Goldberg J."/>
            <person name="Griggs A."/>
            <person name="Gujja S."/>
            <person name="Hansen M."/>
            <person name="Howarth C."/>
            <person name="Imamovic A."/>
            <person name="Larimer J."/>
            <person name="McCowan C."/>
            <person name="Murphy C."/>
            <person name="Neiman D."/>
            <person name="Pearson M."/>
            <person name="Priest M."/>
            <person name="Roberts A."/>
            <person name="Saif S."/>
            <person name="Shea T."/>
            <person name="Sisk P."/>
            <person name="Sykes S."/>
            <person name="Wortman J."/>
            <person name="Nusbaum C."/>
            <person name="Birren B."/>
        </authorList>
    </citation>
    <scope>NUCLEOTIDE SEQUENCE [LARGE SCALE GENOMIC DNA]</scope>
    <source>
        <strain evidence="1 2">ATCC BAA-412</strain>
    </source>
</reference>
<dbReference type="STRING" id="154621.RV11_GL001583"/>
<dbReference type="Pfam" id="PF11756">
    <property type="entry name" value="YgbA_NO"/>
    <property type="match status" value="1"/>
</dbReference>
<dbReference type="eggNOG" id="ENOG5032ZJK">
    <property type="taxonomic scope" value="Bacteria"/>
</dbReference>
<dbReference type="OrthoDB" id="164329at2"/>
<dbReference type="Proteomes" id="UP000013785">
    <property type="component" value="Unassembled WGS sequence"/>
</dbReference>
<keyword evidence="2" id="KW-1185">Reference proteome</keyword>
<dbReference type="PATRIC" id="fig|1158610.3.peg.128"/>
<dbReference type="HOGENOM" id="CLU_138593_1_0_9"/>
<evidence type="ECO:0000313" key="1">
    <source>
        <dbReference type="EMBL" id="EOL49248.1"/>
    </source>
</evidence>
<dbReference type="RefSeq" id="WP_010766838.1">
    <property type="nucleotide sequence ID" value="NZ_ASWE01000005.1"/>
</dbReference>
<dbReference type="InterPro" id="IPR020483">
    <property type="entry name" value="Uncharacterised_YgbA"/>
</dbReference>
<evidence type="ECO:0000313" key="2">
    <source>
        <dbReference type="Proteomes" id="UP000013785"/>
    </source>
</evidence>
<evidence type="ECO:0008006" key="3">
    <source>
        <dbReference type="Google" id="ProtNLM"/>
    </source>
</evidence>
<sequence>MSRSVRTKNEGPIIREEMKLIACMIELYYKKNKGEIPEKRMASYANQRLAFCQFGEEKTTCQKCPVHCYQEVYRNQMKQIMRYSGPRMLLVHPWLTVRHGFRGLTRKL</sequence>
<dbReference type="AlphaFoldDB" id="R3U719"/>
<dbReference type="NCBIfam" id="NF007714">
    <property type="entry name" value="PRK10410.1-2"/>
    <property type="match status" value="1"/>
</dbReference>
<organism evidence="1 2">
    <name type="scientific">Enterococcus phoeniculicola ATCC BAA-412</name>
    <dbReference type="NCBI Taxonomy" id="1158610"/>
    <lineage>
        <taxon>Bacteria</taxon>
        <taxon>Bacillati</taxon>
        <taxon>Bacillota</taxon>
        <taxon>Bacilli</taxon>
        <taxon>Lactobacillales</taxon>
        <taxon>Enterococcaceae</taxon>
        <taxon>Enterococcus</taxon>
    </lineage>
</organism>
<protein>
    <recommendedName>
        <fullName evidence="3">Nitrous oxide-stimulated promoter</fullName>
    </recommendedName>
</protein>
<accession>R3U719</accession>
<gene>
    <name evidence="1" type="ORF">UC3_00151</name>
</gene>
<comment type="caution">
    <text evidence="1">The sequence shown here is derived from an EMBL/GenBank/DDBJ whole genome shotgun (WGS) entry which is preliminary data.</text>
</comment>
<proteinExistence type="predicted"/>
<name>R3U719_9ENTE</name>
<dbReference type="EMBL" id="AJAT01000005">
    <property type="protein sequence ID" value="EOL49248.1"/>
    <property type="molecule type" value="Genomic_DNA"/>
</dbReference>